<name>A0ABN9S7G0_9DINO</name>
<organism evidence="1 2">
    <name type="scientific">Prorocentrum cordatum</name>
    <dbReference type="NCBI Taxonomy" id="2364126"/>
    <lineage>
        <taxon>Eukaryota</taxon>
        <taxon>Sar</taxon>
        <taxon>Alveolata</taxon>
        <taxon>Dinophyceae</taxon>
        <taxon>Prorocentrales</taxon>
        <taxon>Prorocentraceae</taxon>
        <taxon>Prorocentrum</taxon>
    </lineage>
</organism>
<gene>
    <name evidence="1" type="ORF">PCOR1329_LOCUS26892</name>
</gene>
<keyword evidence="2" id="KW-1185">Reference proteome</keyword>
<feature type="non-terminal residue" evidence="1">
    <location>
        <position position="1"/>
    </location>
</feature>
<protein>
    <recommendedName>
        <fullName evidence="3">Anaphase-promoting complex subunit 1</fullName>
    </recommendedName>
</protein>
<comment type="caution">
    <text evidence="1">The sequence shown here is derived from an EMBL/GenBank/DDBJ whole genome shotgun (WGS) entry which is preliminary data.</text>
</comment>
<sequence>ATPYTYQTAVDLLSLLSARVDDLGATAYSILFLLRLAFARLRFSDLGRSVGSSLGRDELRAVRWRSKGKRTPAPWAALRVSCAGFDGGERFLSLASGINPQSADAPRDWLWLSMSLVSGALECATPVRRGSYANCLMAMAVMHRLAGHAAHYTLHNPRFFRCSVAERVRKKLRDGLRPSGDYELPTVHEAATEMRARAHAA</sequence>
<reference evidence="1" key="1">
    <citation type="submission" date="2023-10" db="EMBL/GenBank/DDBJ databases">
        <authorList>
            <person name="Chen Y."/>
            <person name="Shah S."/>
            <person name="Dougan E. K."/>
            <person name="Thang M."/>
            <person name="Chan C."/>
        </authorList>
    </citation>
    <scope>NUCLEOTIDE SEQUENCE [LARGE SCALE GENOMIC DNA]</scope>
</reference>
<evidence type="ECO:0000313" key="1">
    <source>
        <dbReference type="EMBL" id="CAK0827318.1"/>
    </source>
</evidence>
<dbReference type="Proteomes" id="UP001189429">
    <property type="component" value="Unassembled WGS sequence"/>
</dbReference>
<accession>A0ABN9S7G0</accession>
<proteinExistence type="predicted"/>
<dbReference type="EMBL" id="CAUYUJ010009642">
    <property type="protein sequence ID" value="CAK0827318.1"/>
    <property type="molecule type" value="Genomic_DNA"/>
</dbReference>
<evidence type="ECO:0008006" key="3">
    <source>
        <dbReference type="Google" id="ProtNLM"/>
    </source>
</evidence>
<evidence type="ECO:0000313" key="2">
    <source>
        <dbReference type="Proteomes" id="UP001189429"/>
    </source>
</evidence>